<comment type="subcellular location">
    <subcellularLocation>
        <location evidence="1">Chromosome</location>
    </subcellularLocation>
    <subcellularLocation>
        <location evidence="2">Cytoplasm</location>
    </subcellularLocation>
</comment>
<comment type="caution">
    <text evidence="8">The sequence shown here is derived from an EMBL/GenBank/DDBJ whole genome shotgun (WGS) entry which is preliminary data.</text>
</comment>
<dbReference type="GO" id="GO:0005694">
    <property type="term" value="C:chromosome"/>
    <property type="evidence" value="ECO:0007669"/>
    <property type="project" value="UniProtKB-SubCell"/>
</dbReference>
<evidence type="ECO:0000256" key="2">
    <source>
        <dbReference type="ARBA" id="ARBA00004496"/>
    </source>
</evidence>
<dbReference type="Pfam" id="PF00808">
    <property type="entry name" value="CBFD_NFYB_HMF"/>
    <property type="match status" value="1"/>
</dbReference>
<dbReference type="PANTHER" id="PTHR47828">
    <property type="entry name" value="ARCHAEAL HISTONE A"/>
    <property type="match status" value="1"/>
</dbReference>
<evidence type="ECO:0000256" key="1">
    <source>
        <dbReference type="ARBA" id="ARBA00004286"/>
    </source>
</evidence>
<protein>
    <submittedName>
        <fullName evidence="8">Histone family protein</fullName>
    </submittedName>
</protein>
<evidence type="ECO:0000313" key="9">
    <source>
        <dbReference type="Proteomes" id="UP000825933"/>
    </source>
</evidence>
<dbReference type="NCBIfam" id="NF043032">
    <property type="entry name" value="archaea_histone"/>
    <property type="match status" value="1"/>
</dbReference>
<evidence type="ECO:0000256" key="3">
    <source>
        <dbReference type="ARBA" id="ARBA00008264"/>
    </source>
</evidence>
<evidence type="ECO:0000256" key="4">
    <source>
        <dbReference type="ARBA" id="ARBA00022454"/>
    </source>
</evidence>
<dbReference type="GO" id="GO:0005737">
    <property type="term" value="C:cytoplasm"/>
    <property type="evidence" value="ECO:0007669"/>
    <property type="project" value="UniProtKB-SubCell"/>
</dbReference>
<feature type="domain" description="Transcription factor CBF/NF-Y/archaeal histone" evidence="7">
    <location>
        <begin position="2"/>
        <end position="65"/>
    </location>
</feature>
<keyword evidence="5" id="KW-0963">Cytoplasm</keyword>
<comment type="similarity">
    <text evidence="3">Belongs to the archaeal histone HMF family.</text>
</comment>
<sequence length="69" mass="7368">MTELPIAPIGRIIKNSGAKRVSEDAKEALTKVLEQCGEDISKQALLLAKHAGRVTVKASDIELAVKALE</sequence>
<organism evidence="8 9">
    <name type="scientific">Methanobacterium spitsbergense</name>
    <dbReference type="NCBI Taxonomy" id="2874285"/>
    <lineage>
        <taxon>Archaea</taxon>
        <taxon>Methanobacteriati</taxon>
        <taxon>Methanobacteriota</taxon>
        <taxon>Methanomada group</taxon>
        <taxon>Methanobacteria</taxon>
        <taxon>Methanobacteriales</taxon>
        <taxon>Methanobacteriaceae</taxon>
        <taxon>Methanobacterium</taxon>
    </lineage>
</organism>
<keyword evidence="6" id="KW-0238">DNA-binding</keyword>
<accession>A0A8T5V562</accession>
<dbReference type="CDD" id="cd22909">
    <property type="entry name" value="HFD_archaea_histone-like"/>
    <property type="match status" value="1"/>
</dbReference>
<dbReference type="PANTHER" id="PTHR47828:SF1">
    <property type="entry name" value="ARCHAEAL HISTONE A"/>
    <property type="match status" value="1"/>
</dbReference>
<keyword evidence="9" id="KW-1185">Reference proteome</keyword>
<gene>
    <name evidence="8" type="ORF">K8N75_13380</name>
</gene>
<evidence type="ECO:0000256" key="6">
    <source>
        <dbReference type="ARBA" id="ARBA00023125"/>
    </source>
</evidence>
<keyword evidence="4" id="KW-0158">Chromosome</keyword>
<reference evidence="9" key="1">
    <citation type="journal article" date="2022" name="Microbiol. Resour. Announc.">
        <title>Draft Genome Sequence of a Methanogenic Archaeon from West Spitsbergen Permafrost.</title>
        <authorList>
            <person name="Trubitsyn V."/>
            <person name="Rivkina E."/>
            <person name="Shcherbakova V."/>
        </authorList>
    </citation>
    <scope>NUCLEOTIDE SEQUENCE [LARGE SCALE GENOMIC DNA]</scope>
    <source>
        <strain evidence="9">VT</strain>
    </source>
</reference>
<evidence type="ECO:0000313" key="8">
    <source>
        <dbReference type="EMBL" id="MBZ2167031.1"/>
    </source>
</evidence>
<dbReference type="AlphaFoldDB" id="A0A8T5V562"/>
<evidence type="ECO:0000256" key="5">
    <source>
        <dbReference type="ARBA" id="ARBA00022490"/>
    </source>
</evidence>
<dbReference type="InterPro" id="IPR050004">
    <property type="entry name" value="HmfB-like"/>
</dbReference>
<dbReference type="SUPFAM" id="SSF47113">
    <property type="entry name" value="Histone-fold"/>
    <property type="match status" value="1"/>
</dbReference>
<dbReference type="Gene3D" id="1.10.20.10">
    <property type="entry name" value="Histone, subunit A"/>
    <property type="match status" value="1"/>
</dbReference>
<dbReference type="InterPro" id="IPR009072">
    <property type="entry name" value="Histone-fold"/>
</dbReference>
<proteinExistence type="inferred from homology"/>
<evidence type="ECO:0000259" key="7">
    <source>
        <dbReference type="Pfam" id="PF00808"/>
    </source>
</evidence>
<dbReference type="InterPro" id="IPR003958">
    <property type="entry name" value="CBFA_NFYB_domain"/>
</dbReference>
<dbReference type="GO" id="GO:0003677">
    <property type="term" value="F:DNA binding"/>
    <property type="evidence" value="ECO:0007669"/>
    <property type="project" value="UniProtKB-KW"/>
</dbReference>
<dbReference type="Proteomes" id="UP000825933">
    <property type="component" value="Unassembled WGS sequence"/>
</dbReference>
<dbReference type="InterPro" id="IPR050947">
    <property type="entry name" value="Archaeal_histone_HMF"/>
</dbReference>
<name>A0A8T5V562_9EURY</name>
<dbReference type="EMBL" id="JAIOUQ010000017">
    <property type="protein sequence ID" value="MBZ2167031.1"/>
    <property type="molecule type" value="Genomic_DNA"/>
</dbReference>
<dbReference type="GO" id="GO:0046982">
    <property type="term" value="F:protein heterodimerization activity"/>
    <property type="evidence" value="ECO:0007669"/>
    <property type="project" value="InterPro"/>
</dbReference>
<dbReference type="RefSeq" id="WP_223792569.1">
    <property type="nucleotide sequence ID" value="NZ_JAIOUQ010000017.1"/>
</dbReference>